<feature type="region of interest" description="Disordered" evidence="1">
    <location>
        <begin position="31"/>
        <end position="50"/>
    </location>
</feature>
<dbReference type="HOGENOM" id="CLU_030194_0_0_1"/>
<dbReference type="Proteomes" id="UP000001072">
    <property type="component" value="Unassembled WGS sequence"/>
</dbReference>
<accession>F4R767</accession>
<dbReference type="EMBL" id="GL883092">
    <property type="protein sequence ID" value="EGG11572.1"/>
    <property type="molecule type" value="Genomic_DNA"/>
</dbReference>
<dbReference type="RefSeq" id="XP_007405207.1">
    <property type="nucleotide sequence ID" value="XM_007405145.1"/>
</dbReference>
<protein>
    <submittedName>
        <fullName evidence="2">Uncharacterized protein</fullName>
    </submittedName>
</protein>
<dbReference type="AlphaFoldDB" id="F4R767"/>
<feature type="region of interest" description="Disordered" evidence="1">
    <location>
        <begin position="55"/>
        <end position="151"/>
    </location>
</feature>
<dbReference type="VEuPathDB" id="FungiDB:MELLADRAFT_102565"/>
<dbReference type="GeneID" id="18921711"/>
<dbReference type="InParanoid" id="F4R767"/>
<feature type="compositionally biased region" description="Polar residues" evidence="1">
    <location>
        <begin position="61"/>
        <end position="71"/>
    </location>
</feature>
<evidence type="ECO:0000313" key="2">
    <source>
        <dbReference type="EMBL" id="EGG11572.1"/>
    </source>
</evidence>
<dbReference type="KEGG" id="mlr:MELLADRAFT_102565"/>
<sequence>MICLWGTTRPTYTPSMAPPQSQPFGNLLNPQPGGFQAPGDHQTPAMSTNLRGLNNHADLVTPQNGPRTGTPRSLIRSASRETLASVGTRPRPKVKAKTTLAAKPSAEHVSSPRGPSKKRQRSQSPTQAPAGGSASTSQQSSIPHDSRPESQFISGVPAQLSRDLTRQEAEYLAELTESFDDKHRQYARDLSEIVGENHRHLARSADSARAQYYITQTADKVDSLAIRTGALAVRHSEAPPAVPARKASNGEPPKRKKWVISKELRALVTALSVELLPESNLQAYTAIEDGAKNYLPRSLFNTIRASDAIITLAPHSLRVAKQDAAWLAQHLPGKIRGVNNAEGIRNYCTAIKEACKHSRKKLHLLVSRPAYVLSFDIEAELLTNIQSQKSGTVKVVAVPSLQALWYRVVIKCGIIEESVDAKTAWAAADGPARSQLAYLRREAARLRKTPSNTNIWCEVDRQLDHLRKMDQEHPDFLSL</sequence>
<name>F4R767_MELLP</name>
<proteinExistence type="predicted"/>
<organism evidence="3">
    <name type="scientific">Melampsora larici-populina (strain 98AG31 / pathotype 3-4-7)</name>
    <name type="common">Poplar leaf rust fungus</name>
    <dbReference type="NCBI Taxonomy" id="747676"/>
    <lineage>
        <taxon>Eukaryota</taxon>
        <taxon>Fungi</taxon>
        <taxon>Dikarya</taxon>
        <taxon>Basidiomycota</taxon>
        <taxon>Pucciniomycotina</taxon>
        <taxon>Pucciniomycetes</taxon>
        <taxon>Pucciniales</taxon>
        <taxon>Melampsoraceae</taxon>
        <taxon>Melampsora</taxon>
    </lineage>
</organism>
<reference evidence="3" key="1">
    <citation type="journal article" date="2011" name="Proc. Natl. Acad. Sci. U.S.A.">
        <title>Obligate biotrophy features unraveled by the genomic analysis of rust fungi.</title>
        <authorList>
            <person name="Duplessis S."/>
            <person name="Cuomo C.A."/>
            <person name="Lin Y.-C."/>
            <person name="Aerts A."/>
            <person name="Tisserant E."/>
            <person name="Veneault-Fourrey C."/>
            <person name="Joly D.L."/>
            <person name="Hacquard S."/>
            <person name="Amselem J."/>
            <person name="Cantarel B.L."/>
            <person name="Chiu R."/>
            <person name="Coutinho P.M."/>
            <person name="Feau N."/>
            <person name="Field M."/>
            <person name="Frey P."/>
            <person name="Gelhaye E."/>
            <person name="Goldberg J."/>
            <person name="Grabherr M.G."/>
            <person name="Kodira C.D."/>
            <person name="Kohler A."/>
            <person name="Kuees U."/>
            <person name="Lindquist E.A."/>
            <person name="Lucas S.M."/>
            <person name="Mago R."/>
            <person name="Mauceli E."/>
            <person name="Morin E."/>
            <person name="Murat C."/>
            <person name="Pangilinan J.L."/>
            <person name="Park R."/>
            <person name="Pearson M."/>
            <person name="Quesneville H."/>
            <person name="Rouhier N."/>
            <person name="Sakthikumar S."/>
            <person name="Salamov A.A."/>
            <person name="Schmutz J."/>
            <person name="Selles B."/>
            <person name="Shapiro H."/>
            <person name="Tanguay P."/>
            <person name="Tuskan G.A."/>
            <person name="Henrissat B."/>
            <person name="Van de Peer Y."/>
            <person name="Rouze P."/>
            <person name="Ellis J.G."/>
            <person name="Dodds P.N."/>
            <person name="Schein J.E."/>
            <person name="Zhong S."/>
            <person name="Hamelin R.C."/>
            <person name="Grigoriev I.V."/>
            <person name="Szabo L.J."/>
            <person name="Martin F."/>
        </authorList>
    </citation>
    <scope>NUCLEOTIDE SEQUENCE [LARGE SCALE GENOMIC DNA]</scope>
    <source>
        <strain evidence="3">98AG31 / pathotype 3-4-7</strain>
    </source>
</reference>
<keyword evidence="3" id="KW-1185">Reference proteome</keyword>
<evidence type="ECO:0000313" key="3">
    <source>
        <dbReference type="Proteomes" id="UP000001072"/>
    </source>
</evidence>
<gene>
    <name evidence="2" type="ORF">MELLADRAFT_102565</name>
</gene>
<evidence type="ECO:0000256" key="1">
    <source>
        <dbReference type="SAM" id="MobiDB-lite"/>
    </source>
</evidence>
<feature type="region of interest" description="Disordered" evidence="1">
    <location>
        <begin position="235"/>
        <end position="254"/>
    </location>
</feature>
<feature type="compositionally biased region" description="Low complexity" evidence="1">
    <location>
        <begin position="126"/>
        <end position="141"/>
    </location>
</feature>